<dbReference type="EMBL" id="BLJN01000005">
    <property type="protein sequence ID" value="GFE82656.1"/>
    <property type="molecule type" value="Genomic_DNA"/>
</dbReference>
<dbReference type="Proteomes" id="UP000445000">
    <property type="component" value="Unassembled WGS sequence"/>
</dbReference>
<proteinExistence type="predicted"/>
<sequence>MTAPTVASKARAAVRNTGSNPVTAARVAGSEPLKITTPIKPNIKPWSRFFMAASWPTRRTMAKDSPVRYK</sequence>
<protein>
    <submittedName>
        <fullName evidence="1">Uncharacterized protein</fullName>
    </submittedName>
</protein>
<keyword evidence="2" id="KW-1185">Reference proteome</keyword>
<reference evidence="2" key="1">
    <citation type="submission" date="2020-01" db="EMBL/GenBank/DDBJ databases">
        <title>'Steroidobacter agaridevorans' sp. nov., agar-degrading bacteria isolated from rhizosphere soils.</title>
        <authorList>
            <person name="Ikenaga M."/>
            <person name="Kataoka M."/>
            <person name="Murouchi A."/>
            <person name="Katsuragi S."/>
            <person name="Sakai M."/>
        </authorList>
    </citation>
    <scope>NUCLEOTIDE SEQUENCE [LARGE SCALE GENOMIC DNA]</scope>
    <source>
        <strain evidence="2">YU21-B</strain>
    </source>
</reference>
<evidence type="ECO:0000313" key="2">
    <source>
        <dbReference type="Proteomes" id="UP000445000"/>
    </source>
</evidence>
<evidence type="ECO:0000313" key="1">
    <source>
        <dbReference type="EMBL" id="GFE82656.1"/>
    </source>
</evidence>
<organism evidence="1 2">
    <name type="scientific">Steroidobacter agaridevorans</name>
    <dbReference type="NCBI Taxonomy" id="2695856"/>
    <lineage>
        <taxon>Bacteria</taxon>
        <taxon>Pseudomonadati</taxon>
        <taxon>Pseudomonadota</taxon>
        <taxon>Gammaproteobacteria</taxon>
        <taxon>Steroidobacterales</taxon>
        <taxon>Steroidobacteraceae</taxon>
        <taxon>Steroidobacter</taxon>
    </lineage>
</organism>
<comment type="caution">
    <text evidence="1">The sequence shown here is derived from an EMBL/GenBank/DDBJ whole genome shotgun (WGS) entry which is preliminary data.</text>
</comment>
<gene>
    <name evidence="1" type="ORF">GCM10011487_46560</name>
</gene>
<accession>A0A829YJG3</accession>
<name>A0A829YJG3_9GAMM</name>
<dbReference type="AlphaFoldDB" id="A0A829YJG3"/>